<accession>A0ABV5Z8E9</accession>
<dbReference type="EMBL" id="JBHMAH010000029">
    <property type="protein sequence ID" value="MFB9861215.1"/>
    <property type="molecule type" value="Genomic_DNA"/>
</dbReference>
<gene>
    <name evidence="3" type="ORF">ACFFLE_09070</name>
</gene>
<dbReference type="PANTHER" id="PTHR30535:SF34">
    <property type="entry name" value="MOLYBDATE-BINDING PROTEIN MOLA"/>
    <property type="match status" value="1"/>
</dbReference>
<evidence type="ECO:0000259" key="2">
    <source>
        <dbReference type="PROSITE" id="PS50983"/>
    </source>
</evidence>
<keyword evidence="4" id="KW-1185">Reference proteome</keyword>
<evidence type="ECO:0000313" key="3">
    <source>
        <dbReference type="EMBL" id="MFB9861215.1"/>
    </source>
</evidence>
<dbReference type="InterPro" id="IPR002491">
    <property type="entry name" value="ABC_transptr_periplasmic_BD"/>
</dbReference>
<feature type="domain" description="Fe/B12 periplasmic-binding" evidence="2">
    <location>
        <begin position="33"/>
        <end position="289"/>
    </location>
</feature>
<name>A0ABV5Z8E9_9STAP</name>
<evidence type="ECO:0000313" key="4">
    <source>
        <dbReference type="Proteomes" id="UP001589740"/>
    </source>
</evidence>
<protein>
    <submittedName>
        <fullName evidence="3">Hemin ABC transporter substrate-binding protein</fullName>
    </submittedName>
</protein>
<sequence>MKRWKVLLAMTLFILTGCSGTEEDIESGFEDRRIISLMPSNTEILVELGLETNLVGVTSEDNYPESVANDASITKFNTFELDAEKMIALEPTHILGHESSSPYYEDTLKQVSESTGAEVLVVEEAKSISGIYDSIKAIGEFINEKTAAEWLNDDIERKVNVQNSVFENRDEEARVFIHISSDPELYTAGTETFIDDALSEIHVENAFDDIDGYAAISPEAVIERNPTEVVSIMGLGDEELEEALSGIPGIEGHELDDPKNQCNIEPDLLARPGPRIADGLRAVGRCIYE</sequence>
<proteinExistence type="inferred from homology"/>
<dbReference type="SUPFAM" id="SSF53807">
    <property type="entry name" value="Helical backbone' metal receptor"/>
    <property type="match status" value="1"/>
</dbReference>
<comment type="caution">
    <text evidence="3">The sequence shown here is derived from an EMBL/GenBank/DDBJ whole genome shotgun (WGS) entry which is preliminary data.</text>
</comment>
<organism evidence="3 4">
    <name type="scientific">Salinicoccus siamensis</name>
    <dbReference type="NCBI Taxonomy" id="381830"/>
    <lineage>
        <taxon>Bacteria</taxon>
        <taxon>Bacillati</taxon>
        <taxon>Bacillota</taxon>
        <taxon>Bacilli</taxon>
        <taxon>Bacillales</taxon>
        <taxon>Staphylococcaceae</taxon>
        <taxon>Salinicoccus</taxon>
    </lineage>
</organism>
<dbReference type="Proteomes" id="UP001589740">
    <property type="component" value="Unassembled WGS sequence"/>
</dbReference>
<dbReference type="Pfam" id="PF01497">
    <property type="entry name" value="Peripla_BP_2"/>
    <property type="match status" value="1"/>
</dbReference>
<reference evidence="3 4" key="1">
    <citation type="submission" date="2024-09" db="EMBL/GenBank/DDBJ databases">
        <authorList>
            <person name="Sun Q."/>
            <person name="Mori K."/>
        </authorList>
    </citation>
    <scope>NUCLEOTIDE SEQUENCE [LARGE SCALE GENOMIC DNA]</scope>
    <source>
        <strain evidence="3 4">JCM 12822</strain>
    </source>
</reference>
<comment type="similarity">
    <text evidence="1">Belongs to the bacterial solute-binding protein 8 family.</text>
</comment>
<dbReference type="InterPro" id="IPR050902">
    <property type="entry name" value="ABC_Transporter_SBP"/>
</dbReference>
<dbReference type="PROSITE" id="PS50983">
    <property type="entry name" value="FE_B12_PBP"/>
    <property type="match status" value="1"/>
</dbReference>
<dbReference type="PROSITE" id="PS51257">
    <property type="entry name" value="PROKAR_LIPOPROTEIN"/>
    <property type="match status" value="1"/>
</dbReference>
<dbReference type="PANTHER" id="PTHR30535">
    <property type="entry name" value="VITAMIN B12-BINDING PROTEIN"/>
    <property type="match status" value="1"/>
</dbReference>
<evidence type="ECO:0000256" key="1">
    <source>
        <dbReference type="ARBA" id="ARBA00008814"/>
    </source>
</evidence>
<dbReference type="Gene3D" id="3.40.50.1980">
    <property type="entry name" value="Nitrogenase molybdenum iron protein domain"/>
    <property type="match status" value="2"/>
</dbReference>